<dbReference type="RefSeq" id="WP_157434264.1">
    <property type="nucleotide sequence ID" value="NZ_CP016076.1"/>
</dbReference>
<feature type="chain" id="PRO_5041926850" evidence="2">
    <location>
        <begin position="21"/>
        <end position="169"/>
    </location>
</feature>
<evidence type="ECO:0000256" key="2">
    <source>
        <dbReference type="SAM" id="SignalP"/>
    </source>
</evidence>
<evidence type="ECO:0000313" key="3">
    <source>
        <dbReference type="EMBL" id="APU15451.1"/>
    </source>
</evidence>
<gene>
    <name evidence="3" type="ORF">UA74_17105</name>
</gene>
<name>A0AAC9LD59_9PSEU</name>
<evidence type="ECO:0000313" key="4">
    <source>
        <dbReference type="Proteomes" id="UP000185511"/>
    </source>
</evidence>
<dbReference type="Proteomes" id="UP000185511">
    <property type="component" value="Chromosome"/>
</dbReference>
<organism evidence="3 4">
    <name type="scientific">Actinoalloteichus fjordicus</name>
    <dbReference type="NCBI Taxonomy" id="1612552"/>
    <lineage>
        <taxon>Bacteria</taxon>
        <taxon>Bacillati</taxon>
        <taxon>Actinomycetota</taxon>
        <taxon>Actinomycetes</taxon>
        <taxon>Pseudonocardiales</taxon>
        <taxon>Pseudonocardiaceae</taxon>
        <taxon>Actinoalloteichus</taxon>
    </lineage>
</organism>
<dbReference type="PROSITE" id="PS51257">
    <property type="entry name" value="PROKAR_LIPOPROTEIN"/>
    <property type="match status" value="1"/>
</dbReference>
<dbReference type="EMBL" id="CP016076">
    <property type="protein sequence ID" value="APU15451.1"/>
    <property type="molecule type" value="Genomic_DNA"/>
</dbReference>
<sequence length="169" mass="16964">MNRRSVLVPAMLAAGGLFLAACGQTESDQDAVPADDTAAEAPASGGLTEDSTPSDDGSPTDASGAADPTGPGEDGLEPVDCGEIELDAGTTHNLIALPSAGGVVGCTEAFNVIDEFIQLPDEEKAEAALGNVELSDGWSCTIDDGATAGVGCVQGQMADDFEFAFQTQP</sequence>
<proteinExistence type="predicted"/>
<feature type="signal peptide" evidence="2">
    <location>
        <begin position="1"/>
        <end position="20"/>
    </location>
</feature>
<dbReference type="AlphaFoldDB" id="A0AAC9LD59"/>
<protein>
    <submittedName>
        <fullName evidence="3">Uncharacterized protein</fullName>
    </submittedName>
</protein>
<feature type="region of interest" description="Disordered" evidence="1">
    <location>
        <begin position="26"/>
        <end position="80"/>
    </location>
</feature>
<feature type="compositionally biased region" description="Low complexity" evidence="1">
    <location>
        <begin position="50"/>
        <end position="67"/>
    </location>
</feature>
<reference evidence="4" key="1">
    <citation type="submission" date="2016-06" db="EMBL/GenBank/DDBJ databases">
        <title>Complete genome sequence of Actinoalloteichus fjordicus DSM 46855 (=ADI127-17), type strain of the new species Actinoalloteichus fjordicus.</title>
        <authorList>
            <person name="Ruckert C."/>
            <person name="Nouioui I."/>
            <person name="Willmese J."/>
            <person name="van Wezel G."/>
            <person name="Klenk H.-P."/>
            <person name="Kalinowski J."/>
            <person name="Zotchev S.B."/>
        </authorList>
    </citation>
    <scope>NUCLEOTIDE SEQUENCE [LARGE SCALE GENOMIC DNA]</scope>
    <source>
        <strain evidence="4">ADI127-7</strain>
    </source>
</reference>
<accession>A0AAC9LD59</accession>
<keyword evidence="4" id="KW-1185">Reference proteome</keyword>
<evidence type="ECO:0000256" key="1">
    <source>
        <dbReference type="SAM" id="MobiDB-lite"/>
    </source>
</evidence>
<keyword evidence="2" id="KW-0732">Signal</keyword>
<dbReference type="KEGG" id="acad:UA74_17105"/>